<keyword evidence="3" id="KW-0210">Decarboxylase</keyword>
<dbReference type="NCBIfam" id="TIGR01161">
    <property type="entry name" value="purK"/>
    <property type="match status" value="1"/>
</dbReference>
<comment type="caution">
    <text evidence="6">Lacks conserved residue(s) required for the propagation of feature annotation.</text>
</comment>
<dbReference type="GO" id="GO:0005829">
    <property type="term" value="C:cytosol"/>
    <property type="evidence" value="ECO:0007669"/>
    <property type="project" value="TreeGrafter"/>
</dbReference>
<dbReference type="AlphaFoldDB" id="A0A1W2GCC5"/>
<feature type="binding site" evidence="6">
    <location>
        <position position="106"/>
    </location>
    <ligand>
        <name>ATP</name>
        <dbReference type="ChEBI" id="CHEBI:30616"/>
    </ligand>
</feature>
<dbReference type="PANTHER" id="PTHR11609:SF5">
    <property type="entry name" value="PHOSPHORIBOSYLAMINOIMIDAZOLE CARBOXYLASE"/>
    <property type="match status" value="1"/>
</dbReference>
<feature type="binding site" evidence="6">
    <location>
        <position position="144"/>
    </location>
    <ligand>
        <name>ATP</name>
        <dbReference type="ChEBI" id="CHEBI:30616"/>
    </ligand>
</feature>
<keyword evidence="6 7" id="KW-0436">Ligase</keyword>
<dbReference type="PROSITE" id="PS50975">
    <property type="entry name" value="ATP_GRASP"/>
    <property type="match status" value="1"/>
</dbReference>
<dbReference type="Proteomes" id="UP000192472">
    <property type="component" value="Unassembled WGS sequence"/>
</dbReference>
<feature type="binding site" evidence="6">
    <location>
        <position position="183"/>
    </location>
    <ligand>
        <name>ATP</name>
        <dbReference type="ChEBI" id="CHEBI:30616"/>
    </ligand>
</feature>
<dbReference type="InterPro" id="IPR005875">
    <property type="entry name" value="PurK"/>
</dbReference>
<sequence>MSFDPNVKIGVLGGGQLGRMMIQSAIDLNLEIKSMDPDPNAPCKSLATEFINGDIRDFNQVMAFGGTCDIITVEIENVNIEALEALEKLGKKVYPQPHALRTIKDKGIQKQFYLDHGIPTSEFVLTHSFEDIHKNTHLLPGVHKLRTEGYDGRGVQVIKTEDDIDKGFDKPSLIEKFVDYDKEISVIVARNATGEMTTYPVVELEYHPEANLVEFLFAPSSLSEDIRIEARELAKKVISSLNMVGLLAVEMFATKDGQVIVNECAPRTHNSGHQTIEGNVTSQFEQHLRAILNLPLGDTSIKGASVMINLLGEEGFTGTAKYEGLDEALQIEGLHVHLYGKKITKPFRKMGHVTLVGDDLDDLKTIARSVKESIKITA</sequence>
<dbReference type="GO" id="GO:0004638">
    <property type="term" value="F:phosphoribosylaminoimidazole carboxylase activity"/>
    <property type="evidence" value="ECO:0007669"/>
    <property type="project" value="InterPro"/>
</dbReference>
<dbReference type="RefSeq" id="WP_084372525.1">
    <property type="nucleotide sequence ID" value="NZ_FWYF01000002.1"/>
</dbReference>
<dbReference type="Gene3D" id="3.30.1490.20">
    <property type="entry name" value="ATP-grasp fold, A domain"/>
    <property type="match status" value="1"/>
</dbReference>
<evidence type="ECO:0000256" key="6">
    <source>
        <dbReference type="HAMAP-Rule" id="MF_01928"/>
    </source>
</evidence>
<dbReference type="NCBIfam" id="NF004679">
    <property type="entry name" value="PRK06019.1-5"/>
    <property type="match status" value="1"/>
</dbReference>
<organism evidence="9 10">
    <name type="scientific">Reichenbachiella faecimaris</name>
    <dbReference type="NCBI Taxonomy" id="692418"/>
    <lineage>
        <taxon>Bacteria</taxon>
        <taxon>Pseudomonadati</taxon>
        <taxon>Bacteroidota</taxon>
        <taxon>Cytophagia</taxon>
        <taxon>Cytophagales</taxon>
        <taxon>Reichenbachiellaceae</taxon>
        <taxon>Reichenbachiella</taxon>
    </lineage>
</organism>
<name>A0A1W2GCC5_REIFA</name>
<keyword evidence="2 6" id="KW-0658">Purine biosynthesis</keyword>
<dbReference type="Pfam" id="PF02222">
    <property type="entry name" value="ATP-grasp"/>
    <property type="match status" value="1"/>
</dbReference>
<dbReference type="PANTHER" id="PTHR11609">
    <property type="entry name" value="PURINE BIOSYNTHESIS PROTEIN 6/7, PUR6/7"/>
    <property type="match status" value="1"/>
</dbReference>
<comment type="catalytic activity">
    <reaction evidence="6 7">
        <text>5-amino-1-(5-phospho-beta-D-ribosyl)imidazole + hydrogencarbonate + ATP = 5-carboxyamino-1-(5-phospho-D-ribosyl)imidazole + ADP + phosphate + 2 H(+)</text>
        <dbReference type="Rhea" id="RHEA:19317"/>
        <dbReference type="ChEBI" id="CHEBI:15378"/>
        <dbReference type="ChEBI" id="CHEBI:17544"/>
        <dbReference type="ChEBI" id="CHEBI:30616"/>
        <dbReference type="ChEBI" id="CHEBI:43474"/>
        <dbReference type="ChEBI" id="CHEBI:58730"/>
        <dbReference type="ChEBI" id="CHEBI:137981"/>
        <dbReference type="ChEBI" id="CHEBI:456216"/>
        <dbReference type="EC" id="6.3.4.18"/>
    </reaction>
</comment>
<evidence type="ECO:0000313" key="9">
    <source>
        <dbReference type="EMBL" id="SMD34122.1"/>
    </source>
</evidence>
<dbReference type="FunFam" id="3.30.470.20:FF:000037">
    <property type="entry name" value="Phosphoribosylaminoimidazole carboxylase, chloroplastic"/>
    <property type="match status" value="1"/>
</dbReference>
<keyword evidence="5" id="KW-0456">Lyase</keyword>
<dbReference type="InterPro" id="IPR013815">
    <property type="entry name" value="ATP_grasp_subdomain_1"/>
</dbReference>
<comment type="function">
    <text evidence="6">Catalyzes the ATP-dependent conversion of 5-aminoimidazole ribonucleotide (AIR) and HCO(3)(-) to N5-carboxyaminoimidazole ribonucleotide (N5-CAIR).</text>
</comment>
<feature type="domain" description="ATP-grasp" evidence="8">
    <location>
        <begin position="110"/>
        <end position="292"/>
    </location>
</feature>
<dbReference type="SUPFAM" id="SSF52440">
    <property type="entry name" value="PreATP-grasp domain"/>
    <property type="match status" value="1"/>
</dbReference>
<evidence type="ECO:0000259" key="8">
    <source>
        <dbReference type="PROSITE" id="PS50975"/>
    </source>
</evidence>
<dbReference type="SUPFAM" id="SSF56059">
    <property type="entry name" value="Glutathione synthetase ATP-binding domain-like"/>
    <property type="match status" value="1"/>
</dbReference>
<dbReference type="EC" id="6.3.4.18" evidence="6 7"/>
<keyword evidence="10" id="KW-1185">Reference proteome</keyword>
<evidence type="ECO:0000256" key="7">
    <source>
        <dbReference type="RuleBase" id="RU361200"/>
    </source>
</evidence>
<accession>A0A1W2GCC5</accession>
<dbReference type="GO" id="GO:0005524">
    <property type="term" value="F:ATP binding"/>
    <property type="evidence" value="ECO:0007669"/>
    <property type="project" value="UniProtKB-UniRule"/>
</dbReference>
<proteinExistence type="inferred from homology"/>
<dbReference type="STRING" id="692418.SAMN04488029_1848"/>
<feature type="binding site" evidence="6">
    <location>
        <begin position="262"/>
        <end position="263"/>
    </location>
    <ligand>
        <name>ATP</name>
        <dbReference type="ChEBI" id="CHEBI:30616"/>
    </ligand>
</feature>
<dbReference type="Pfam" id="PF17769">
    <property type="entry name" value="PurK_C"/>
    <property type="match status" value="1"/>
</dbReference>
<dbReference type="InterPro" id="IPR054350">
    <property type="entry name" value="PurT/PurK_preATP-grasp"/>
</dbReference>
<comment type="function">
    <text evidence="7">Catalyzes the ATP-dependent conversion of 5-aminoimidazole ribonucleotide (AIR) and HCO(3)- to N5-carboxyaminoimidazole ribonucleotide (N5-CAIR).</text>
</comment>
<dbReference type="Gene3D" id="3.40.50.20">
    <property type="match status" value="1"/>
</dbReference>
<dbReference type="InterPro" id="IPR003135">
    <property type="entry name" value="ATP-grasp_carboxylate-amine"/>
</dbReference>
<reference evidence="9 10" key="1">
    <citation type="submission" date="2017-04" db="EMBL/GenBank/DDBJ databases">
        <authorList>
            <person name="Afonso C.L."/>
            <person name="Miller P.J."/>
            <person name="Scott M.A."/>
            <person name="Spackman E."/>
            <person name="Goraichik I."/>
            <person name="Dimitrov K.M."/>
            <person name="Suarez D.L."/>
            <person name="Swayne D.E."/>
        </authorList>
    </citation>
    <scope>NUCLEOTIDE SEQUENCE [LARGE SCALE GENOMIC DNA]</scope>
    <source>
        <strain evidence="9 10">DSM 26133</strain>
    </source>
</reference>
<evidence type="ECO:0000256" key="5">
    <source>
        <dbReference type="ARBA" id="ARBA00023239"/>
    </source>
</evidence>
<dbReference type="GO" id="GO:0034028">
    <property type="term" value="F:5-(carboxyamino)imidazole ribonucleotide synthase activity"/>
    <property type="evidence" value="ECO:0007669"/>
    <property type="project" value="UniProtKB-UniRule"/>
</dbReference>
<dbReference type="InterPro" id="IPR016185">
    <property type="entry name" value="PreATP-grasp_dom_sf"/>
</dbReference>
<dbReference type="InterPro" id="IPR040686">
    <property type="entry name" value="PurK_C"/>
</dbReference>
<gene>
    <name evidence="6 7" type="primary">purK</name>
    <name evidence="9" type="ORF">SAMN04488029_1848</name>
</gene>
<evidence type="ECO:0000256" key="2">
    <source>
        <dbReference type="ARBA" id="ARBA00022755"/>
    </source>
</evidence>
<dbReference type="UniPathway" id="UPA00074">
    <property type="reaction ID" value="UER00942"/>
</dbReference>
<protein>
    <recommendedName>
        <fullName evidence="6 7">N5-carboxyaminoimidazole ribonucleotide synthase</fullName>
        <shortName evidence="6 7">N5-CAIR synthase</shortName>
        <ecNumber evidence="6 7">6.3.4.18</ecNumber>
    </recommendedName>
    <alternativeName>
        <fullName evidence="6 7">5-(carboxyamino)imidazole ribonucleotide synthetase</fullName>
    </alternativeName>
</protein>
<feature type="binding site" evidence="6">
    <location>
        <begin position="175"/>
        <end position="178"/>
    </location>
    <ligand>
        <name>ATP</name>
        <dbReference type="ChEBI" id="CHEBI:30616"/>
    </ligand>
</feature>
<dbReference type="HAMAP" id="MF_01928">
    <property type="entry name" value="PurK"/>
    <property type="match status" value="1"/>
</dbReference>
<evidence type="ECO:0000256" key="1">
    <source>
        <dbReference type="ARBA" id="ARBA00022741"/>
    </source>
</evidence>
<dbReference type="Gene3D" id="3.30.470.20">
    <property type="entry name" value="ATP-grasp fold, B domain"/>
    <property type="match status" value="1"/>
</dbReference>
<keyword evidence="1 6" id="KW-0547">Nucleotide-binding</keyword>
<evidence type="ECO:0000256" key="3">
    <source>
        <dbReference type="ARBA" id="ARBA00022793"/>
    </source>
</evidence>
<comment type="pathway">
    <text evidence="6 7">Purine metabolism; IMP biosynthesis via de novo pathway; 5-amino-1-(5-phospho-D-ribosyl)imidazole-4-carboxylate from 5-amino-1-(5-phospho-D-ribosyl)imidazole (N5-CAIR route): step 1/2.</text>
</comment>
<dbReference type="InterPro" id="IPR011054">
    <property type="entry name" value="Rudment_hybrid_motif"/>
</dbReference>
<comment type="similarity">
    <text evidence="6 7">Belongs to the PurK/PurT family.</text>
</comment>
<evidence type="ECO:0000256" key="4">
    <source>
        <dbReference type="ARBA" id="ARBA00022840"/>
    </source>
</evidence>
<comment type="subunit">
    <text evidence="6 7">Homodimer.</text>
</comment>
<dbReference type="SUPFAM" id="SSF51246">
    <property type="entry name" value="Rudiment single hybrid motif"/>
    <property type="match status" value="1"/>
</dbReference>
<keyword evidence="4 6" id="KW-0067">ATP-binding</keyword>
<dbReference type="InterPro" id="IPR011761">
    <property type="entry name" value="ATP-grasp"/>
</dbReference>
<dbReference type="EMBL" id="FWYF01000002">
    <property type="protein sequence ID" value="SMD34122.1"/>
    <property type="molecule type" value="Genomic_DNA"/>
</dbReference>
<evidence type="ECO:0000313" key="10">
    <source>
        <dbReference type="Proteomes" id="UP000192472"/>
    </source>
</evidence>
<dbReference type="GO" id="GO:0006189">
    <property type="term" value="P:'de novo' IMP biosynthetic process"/>
    <property type="evidence" value="ECO:0007669"/>
    <property type="project" value="UniProtKB-UniRule"/>
</dbReference>
<dbReference type="OrthoDB" id="9804625at2"/>
<dbReference type="GO" id="GO:0046872">
    <property type="term" value="F:metal ion binding"/>
    <property type="evidence" value="ECO:0007669"/>
    <property type="project" value="InterPro"/>
</dbReference>
<dbReference type="Pfam" id="PF22660">
    <property type="entry name" value="RS_preATP-grasp-like"/>
    <property type="match status" value="1"/>
</dbReference>